<evidence type="ECO:0000313" key="1">
    <source>
        <dbReference type="EMBL" id="MPC31268.1"/>
    </source>
</evidence>
<proteinExistence type="predicted"/>
<organism evidence="1 2">
    <name type="scientific">Portunus trituberculatus</name>
    <name type="common">Swimming crab</name>
    <name type="synonym">Neptunus trituberculatus</name>
    <dbReference type="NCBI Taxonomy" id="210409"/>
    <lineage>
        <taxon>Eukaryota</taxon>
        <taxon>Metazoa</taxon>
        <taxon>Ecdysozoa</taxon>
        <taxon>Arthropoda</taxon>
        <taxon>Crustacea</taxon>
        <taxon>Multicrustacea</taxon>
        <taxon>Malacostraca</taxon>
        <taxon>Eumalacostraca</taxon>
        <taxon>Eucarida</taxon>
        <taxon>Decapoda</taxon>
        <taxon>Pleocyemata</taxon>
        <taxon>Brachyura</taxon>
        <taxon>Eubrachyura</taxon>
        <taxon>Portunoidea</taxon>
        <taxon>Portunidae</taxon>
        <taxon>Portuninae</taxon>
        <taxon>Portunus</taxon>
    </lineage>
</organism>
<reference evidence="1 2" key="1">
    <citation type="submission" date="2019-05" db="EMBL/GenBank/DDBJ databases">
        <title>Another draft genome of Portunus trituberculatus and its Hox gene families provides insights of decapod evolution.</title>
        <authorList>
            <person name="Jeong J.-H."/>
            <person name="Song I."/>
            <person name="Kim S."/>
            <person name="Choi T."/>
            <person name="Kim D."/>
            <person name="Ryu S."/>
            <person name="Kim W."/>
        </authorList>
    </citation>
    <scope>NUCLEOTIDE SEQUENCE [LARGE SCALE GENOMIC DNA]</scope>
    <source>
        <tissue evidence="1">Muscle</tissue>
    </source>
</reference>
<accession>A0A5B7ECM8</accession>
<dbReference type="Proteomes" id="UP000324222">
    <property type="component" value="Unassembled WGS sequence"/>
</dbReference>
<dbReference type="EMBL" id="VSRR010002403">
    <property type="protein sequence ID" value="MPC31268.1"/>
    <property type="molecule type" value="Genomic_DNA"/>
</dbReference>
<name>A0A5B7ECM8_PORTR</name>
<protein>
    <submittedName>
        <fullName evidence="1">Uncharacterized protein</fullName>
    </submittedName>
</protein>
<dbReference type="AlphaFoldDB" id="A0A5B7ECM8"/>
<keyword evidence="2" id="KW-1185">Reference proteome</keyword>
<comment type="caution">
    <text evidence="1">The sequence shown here is derived from an EMBL/GenBank/DDBJ whole genome shotgun (WGS) entry which is preliminary data.</text>
</comment>
<sequence>MTPATNESAKIKCWSFNLMQEEITPQMSQPHSPRCRHLLNLRLILVHPQLLSFLSYLPPFNTPTSSNSLLSLFSYSRTPAACQTREDSATRAK</sequence>
<evidence type="ECO:0000313" key="2">
    <source>
        <dbReference type="Proteomes" id="UP000324222"/>
    </source>
</evidence>
<gene>
    <name evidence="1" type="ORF">E2C01_024553</name>
</gene>